<dbReference type="EMBL" id="CAUYUJ010015094">
    <property type="protein sequence ID" value="CAK0849821.1"/>
    <property type="molecule type" value="Genomic_DNA"/>
</dbReference>
<comment type="caution">
    <text evidence="2">The sequence shown here is derived from an EMBL/GenBank/DDBJ whole genome shotgun (WGS) entry which is preliminary data.</text>
</comment>
<organism evidence="2 3">
    <name type="scientific">Prorocentrum cordatum</name>
    <dbReference type="NCBI Taxonomy" id="2364126"/>
    <lineage>
        <taxon>Eukaryota</taxon>
        <taxon>Sar</taxon>
        <taxon>Alveolata</taxon>
        <taxon>Dinophyceae</taxon>
        <taxon>Prorocentrales</taxon>
        <taxon>Prorocentraceae</taxon>
        <taxon>Prorocentrum</taxon>
    </lineage>
</organism>
<sequence length="471" mass="51718">MSTDVEKLGRCLVDFAKAPSFFKGSGKSGGFGKSSNILSQHRTWSEISKVRPSLSWSKPEATEAMGVVLKECKENWKEFNKDDETDWLSKMPNRFKFVCRAINQARLKKTSKWVHKLGLAAASKEGAAAQATDVDGDAQAEDGEDEPVEDEGEEEDEAEKNDEDDLPLLQLSEAAVKEPDSDKQQGVDGAVGASEDSLKHEGKCVLGFCREHMKAWRCMPGQKKEFTKDVKKPEGSTPEDPTLATWSDGFKARIFQLSCAEFDAIEDTEKVSTSRGTYVWETRPTENSRIWVSRPTSKNNVFCVHSKVDGSQSQMCQVKATAFGDDEEQIKEAEKLAVKLAQKLASTEDTTKDMLKELRDKALPTPTKVKRLASQTDGKQPAPKKAKSKAKAIPPCQAEAAQPVVPAEPVTPTPDEGKITDLPGSASANESESEKAAISHKCGFCGEEPTCLDIFKKYNLCTACYNENIFG</sequence>
<feature type="region of interest" description="Disordered" evidence="1">
    <location>
        <begin position="124"/>
        <end position="167"/>
    </location>
</feature>
<keyword evidence="3" id="KW-1185">Reference proteome</keyword>
<evidence type="ECO:0000313" key="3">
    <source>
        <dbReference type="Proteomes" id="UP001189429"/>
    </source>
</evidence>
<feature type="compositionally biased region" description="Acidic residues" evidence="1">
    <location>
        <begin position="134"/>
        <end position="166"/>
    </location>
</feature>
<accession>A0ABN9TUA9</accession>
<feature type="compositionally biased region" description="Low complexity" evidence="1">
    <location>
        <begin position="124"/>
        <end position="133"/>
    </location>
</feature>
<proteinExistence type="predicted"/>
<feature type="compositionally biased region" description="Low complexity" evidence="1">
    <location>
        <begin position="391"/>
        <end position="414"/>
    </location>
</feature>
<name>A0ABN9TUA9_9DINO</name>
<gene>
    <name evidence="2" type="ORF">PCOR1329_LOCUS42417</name>
</gene>
<reference evidence="2" key="1">
    <citation type="submission" date="2023-10" db="EMBL/GenBank/DDBJ databases">
        <authorList>
            <person name="Chen Y."/>
            <person name="Shah S."/>
            <person name="Dougan E. K."/>
            <person name="Thang M."/>
            <person name="Chan C."/>
        </authorList>
    </citation>
    <scope>NUCLEOTIDE SEQUENCE [LARGE SCALE GENOMIC DNA]</scope>
</reference>
<evidence type="ECO:0000313" key="2">
    <source>
        <dbReference type="EMBL" id="CAK0849821.1"/>
    </source>
</evidence>
<dbReference type="Proteomes" id="UP001189429">
    <property type="component" value="Unassembled WGS sequence"/>
</dbReference>
<evidence type="ECO:0000256" key="1">
    <source>
        <dbReference type="SAM" id="MobiDB-lite"/>
    </source>
</evidence>
<feature type="region of interest" description="Disordered" evidence="1">
    <location>
        <begin position="357"/>
        <end position="432"/>
    </location>
</feature>
<protein>
    <submittedName>
        <fullName evidence="2">Uncharacterized protein</fullName>
    </submittedName>
</protein>